<dbReference type="InterPro" id="IPR001254">
    <property type="entry name" value="Trypsin_dom"/>
</dbReference>
<comment type="catalytic activity">
    <reaction evidence="5">
        <text>Preferential cleavage: Arg-|-Xaa, Lys-|-Xaa.</text>
        <dbReference type="EC" id="3.4.21.4"/>
    </reaction>
</comment>
<dbReference type="EC" id="3.4.21.4" evidence="6"/>
<feature type="domain" description="Peptidase S1" evidence="7">
    <location>
        <begin position="171"/>
        <end position="393"/>
    </location>
</feature>
<evidence type="ECO:0000256" key="6">
    <source>
        <dbReference type="ARBA" id="ARBA00038868"/>
    </source>
</evidence>
<dbReference type="SMART" id="SM00020">
    <property type="entry name" value="Tryp_SPc"/>
    <property type="match status" value="1"/>
</dbReference>
<dbReference type="PANTHER" id="PTHR24276:SF97">
    <property type="entry name" value="GH13245P2-RELATED"/>
    <property type="match status" value="1"/>
</dbReference>
<gene>
    <name evidence="8" type="ORF">Poli38472_011498</name>
</gene>
<comment type="caution">
    <text evidence="8">The sequence shown here is derived from an EMBL/GenBank/DDBJ whole genome shotgun (WGS) entry which is preliminary data.</text>
</comment>
<dbReference type="GO" id="GO:0007586">
    <property type="term" value="P:digestion"/>
    <property type="evidence" value="ECO:0007669"/>
    <property type="project" value="UniProtKB-KW"/>
</dbReference>
<evidence type="ECO:0000313" key="8">
    <source>
        <dbReference type="EMBL" id="TMW64618.1"/>
    </source>
</evidence>
<reference evidence="8" key="1">
    <citation type="submission" date="2019-03" db="EMBL/GenBank/DDBJ databases">
        <title>Long read genome sequence of the mycoparasitic Pythium oligandrum ATCC 38472 isolated from sugarbeet rhizosphere.</title>
        <authorList>
            <person name="Gaulin E."/>
        </authorList>
    </citation>
    <scope>NUCLEOTIDE SEQUENCE</scope>
    <source>
        <strain evidence="8">ATCC 38472_TT</strain>
    </source>
</reference>
<dbReference type="InterPro" id="IPR050430">
    <property type="entry name" value="Peptidase_S1"/>
</dbReference>
<dbReference type="InterPro" id="IPR009003">
    <property type="entry name" value="Peptidase_S1_PA"/>
</dbReference>
<dbReference type="GO" id="GO:0006508">
    <property type="term" value="P:proteolysis"/>
    <property type="evidence" value="ECO:0007669"/>
    <property type="project" value="InterPro"/>
</dbReference>
<dbReference type="AlphaFoldDB" id="A0A8K1FNG2"/>
<keyword evidence="4" id="KW-1015">Disulfide bond</keyword>
<dbReference type="Pfam" id="PF00089">
    <property type="entry name" value="Trypsin"/>
    <property type="match status" value="1"/>
</dbReference>
<keyword evidence="3" id="KW-0843">Virulence</keyword>
<dbReference type="OrthoDB" id="546450at2759"/>
<organism evidence="8 9">
    <name type="scientific">Pythium oligandrum</name>
    <name type="common">Mycoparasitic fungus</name>
    <dbReference type="NCBI Taxonomy" id="41045"/>
    <lineage>
        <taxon>Eukaryota</taxon>
        <taxon>Sar</taxon>
        <taxon>Stramenopiles</taxon>
        <taxon>Oomycota</taxon>
        <taxon>Peronosporomycetes</taxon>
        <taxon>Pythiales</taxon>
        <taxon>Pythiaceae</taxon>
        <taxon>Pythium</taxon>
    </lineage>
</organism>
<evidence type="ECO:0000256" key="2">
    <source>
        <dbReference type="ARBA" id="ARBA00022757"/>
    </source>
</evidence>
<evidence type="ECO:0000256" key="3">
    <source>
        <dbReference type="ARBA" id="ARBA00023026"/>
    </source>
</evidence>
<dbReference type="SUPFAM" id="SSF50494">
    <property type="entry name" value="Trypsin-like serine proteases"/>
    <property type="match status" value="1"/>
</dbReference>
<dbReference type="GO" id="GO:0004252">
    <property type="term" value="F:serine-type endopeptidase activity"/>
    <property type="evidence" value="ECO:0007669"/>
    <property type="project" value="UniProtKB-EC"/>
</dbReference>
<evidence type="ECO:0000256" key="4">
    <source>
        <dbReference type="ARBA" id="ARBA00023157"/>
    </source>
</evidence>
<dbReference type="PROSITE" id="PS50240">
    <property type="entry name" value="TRYPSIN_DOM"/>
    <property type="match status" value="1"/>
</dbReference>
<protein>
    <recommendedName>
        <fullName evidence="6">trypsin</fullName>
        <ecNumber evidence="6">3.4.21.4</ecNumber>
    </recommendedName>
</protein>
<comment type="similarity">
    <text evidence="1">Belongs to the peptidase S1 family.</text>
</comment>
<evidence type="ECO:0000259" key="7">
    <source>
        <dbReference type="PROSITE" id="PS50240"/>
    </source>
</evidence>
<dbReference type="EMBL" id="SPLM01000039">
    <property type="protein sequence ID" value="TMW64618.1"/>
    <property type="molecule type" value="Genomic_DNA"/>
</dbReference>
<sequence>MSVANSTTIPFDQLPNNASSSVRSVHVVALNGPLPSNVSYSVTLPLKTPYPIYLTADQNALLVSIDMATLHVTSIPGVIFVDDSSCAHSVCALPLAVDERVAHTEPHQWSFLLTRDKEDRAYRLLGVGGGPVSDPNGIWGFEWLPQALTTSSLMSHDIRSVKTVLSVNKEIYNGKNVKTTSEYTEFIAGLRTAKNGPMLCGGALIAPKWVLTSAGCTKYRPTVVVIDTLPSRGEPTEVFTIKQTIPHPSYRPTGHSHNFMLVQLDRPSSRRPIKYNQNKDNTPVSAMATAFGYGATSYRSKELNDRLRSMKVEVLGAPYCPEKLSPWLDATTMCVKKQLCYGDYGGPVITDAWSDQRVLFGIISNDFYCRNKHDSNIVGRVSAVAEWINTLLK</sequence>
<evidence type="ECO:0000256" key="1">
    <source>
        <dbReference type="ARBA" id="ARBA00007664"/>
    </source>
</evidence>
<proteinExistence type="inferred from homology"/>
<dbReference type="InterPro" id="IPR043504">
    <property type="entry name" value="Peptidase_S1_PA_chymotrypsin"/>
</dbReference>
<dbReference type="PANTHER" id="PTHR24276">
    <property type="entry name" value="POLYSERASE-RELATED"/>
    <property type="match status" value="1"/>
</dbReference>
<dbReference type="Proteomes" id="UP000794436">
    <property type="component" value="Unassembled WGS sequence"/>
</dbReference>
<evidence type="ECO:0000313" key="9">
    <source>
        <dbReference type="Proteomes" id="UP000794436"/>
    </source>
</evidence>
<keyword evidence="2" id="KW-0222">Digestion</keyword>
<keyword evidence="9" id="KW-1185">Reference proteome</keyword>
<dbReference type="InterPro" id="IPR001314">
    <property type="entry name" value="Peptidase_S1A"/>
</dbReference>
<accession>A0A8K1FNG2</accession>
<evidence type="ECO:0000256" key="5">
    <source>
        <dbReference type="ARBA" id="ARBA00036320"/>
    </source>
</evidence>
<dbReference type="PRINTS" id="PR00722">
    <property type="entry name" value="CHYMOTRYPSIN"/>
</dbReference>
<dbReference type="Gene3D" id="2.40.10.10">
    <property type="entry name" value="Trypsin-like serine proteases"/>
    <property type="match status" value="1"/>
</dbReference>
<name>A0A8K1FNG2_PYTOL</name>